<gene>
    <name evidence="4" type="ORF">ADM90_03215</name>
</gene>
<dbReference type="Proteomes" id="UP000037977">
    <property type="component" value="Unassembled WGS sequence"/>
</dbReference>
<dbReference type="InterPro" id="IPR029063">
    <property type="entry name" value="SAM-dependent_MTases_sf"/>
</dbReference>
<sequence>MEEKEQLALWAEERKKHDLKYPDENVIRFLKKNFKTGKDKKILDFGCGSGRHTLIMAEMEFMIYAMDYNKVCLELTKDKLGKVNYKDVEYILNKRLEINLPDRSVDCIVAWGALFFFNKVERELFCKEMNRVLKPGGLILADYRTLDDHLYNRGTKIEENLFKLDDSSAGSLKDLIYWFCNKEELIALYEHEGFDIINIEKKELIVNNMTIKNSHFHIWVRKGEKEI</sequence>
<evidence type="ECO:0000313" key="4">
    <source>
        <dbReference type="EMBL" id="KOY83626.1"/>
    </source>
</evidence>
<dbReference type="PATRIC" id="fig|33935.3.peg.49"/>
<dbReference type="STRING" id="33935.ADM90_03215"/>
<dbReference type="SUPFAM" id="SSF53335">
    <property type="entry name" value="S-adenosyl-L-methionine-dependent methyltransferases"/>
    <property type="match status" value="1"/>
</dbReference>
<dbReference type="GO" id="GO:0008168">
    <property type="term" value="F:methyltransferase activity"/>
    <property type="evidence" value="ECO:0007669"/>
    <property type="project" value="UniProtKB-KW"/>
</dbReference>
<name>A0A0M9DMS8_9BACI</name>
<keyword evidence="1" id="KW-0489">Methyltransferase</keyword>
<evidence type="ECO:0000256" key="1">
    <source>
        <dbReference type="ARBA" id="ARBA00022603"/>
    </source>
</evidence>
<dbReference type="Gene3D" id="3.40.50.150">
    <property type="entry name" value="Vaccinia Virus protein VP39"/>
    <property type="match status" value="1"/>
</dbReference>
<evidence type="ECO:0000259" key="3">
    <source>
        <dbReference type="Pfam" id="PF13649"/>
    </source>
</evidence>
<keyword evidence="2" id="KW-0808">Transferase</keyword>
<dbReference type="AlphaFoldDB" id="A0A0M9DMS8"/>
<dbReference type="Pfam" id="PF13649">
    <property type="entry name" value="Methyltransf_25"/>
    <property type="match status" value="1"/>
</dbReference>
<feature type="domain" description="Methyltransferase" evidence="3">
    <location>
        <begin position="42"/>
        <end position="137"/>
    </location>
</feature>
<protein>
    <recommendedName>
        <fullName evidence="3">Methyltransferase domain-containing protein</fullName>
    </recommendedName>
</protein>
<reference evidence="4 5" key="1">
    <citation type="submission" date="2015-07" db="EMBL/GenBank/DDBJ databases">
        <title>Genome sequencing project for genomic taxonomy and phylogenomics of Bacillus-like bacteria.</title>
        <authorList>
            <person name="Liu B."/>
            <person name="Wang J."/>
            <person name="Zhu Y."/>
            <person name="Liu G."/>
            <person name="Chen Q."/>
            <person name="Chen Z."/>
            <person name="Che J."/>
            <person name="Ge C."/>
            <person name="Shi H."/>
            <person name="Pan Z."/>
            <person name="Liu X."/>
        </authorList>
    </citation>
    <scope>NUCLEOTIDE SEQUENCE [LARGE SCALE GENOMIC DNA]</scope>
    <source>
        <strain evidence="4 5">DSM 54</strain>
    </source>
</reference>
<dbReference type="EMBL" id="LGCI01000005">
    <property type="protein sequence ID" value="KOY83626.1"/>
    <property type="molecule type" value="Genomic_DNA"/>
</dbReference>
<keyword evidence="5" id="KW-1185">Reference proteome</keyword>
<proteinExistence type="predicted"/>
<dbReference type="InterPro" id="IPR041698">
    <property type="entry name" value="Methyltransf_25"/>
</dbReference>
<evidence type="ECO:0000313" key="5">
    <source>
        <dbReference type="Proteomes" id="UP000037977"/>
    </source>
</evidence>
<organism evidence="4 5">
    <name type="scientific">Lysinibacillus macroides</name>
    <dbReference type="NCBI Taxonomy" id="33935"/>
    <lineage>
        <taxon>Bacteria</taxon>
        <taxon>Bacillati</taxon>
        <taxon>Bacillota</taxon>
        <taxon>Bacilli</taxon>
        <taxon>Bacillales</taxon>
        <taxon>Bacillaceae</taxon>
        <taxon>Lysinibacillus</taxon>
    </lineage>
</organism>
<dbReference type="InterPro" id="IPR051052">
    <property type="entry name" value="Diverse_substrate_MTase"/>
</dbReference>
<dbReference type="CDD" id="cd02440">
    <property type="entry name" value="AdoMet_MTases"/>
    <property type="match status" value="1"/>
</dbReference>
<dbReference type="PANTHER" id="PTHR44942:SF4">
    <property type="entry name" value="METHYLTRANSFERASE TYPE 11 DOMAIN-CONTAINING PROTEIN"/>
    <property type="match status" value="1"/>
</dbReference>
<accession>A0A0M9DMS8</accession>
<evidence type="ECO:0000256" key="2">
    <source>
        <dbReference type="ARBA" id="ARBA00022679"/>
    </source>
</evidence>
<comment type="caution">
    <text evidence="4">The sequence shown here is derived from an EMBL/GenBank/DDBJ whole genome shotgun (WGS) entry which is preliminary data.</text>
</comment>
<dbReference type="GO" id="GO:0032259">
    <property type="term" value="P:methylation"/>
    <property type="evidence" value="ECO:0007669"/>
    <property type="project" value="UniProtKB-KW"/>
</dbReference>
<dbReference type="PANTHER" id="PTHR44942">
    <property type="entry name" value="METHYLTRANSF_11 DOMAIN-CONTAINING PROTEIN"/>
    <property type="match status" value="1"/>
</dbReference>